<name>A0ACB9AAZ7_ARCLA</name>
<accession>A0ACB9AAZ7</accession>
<evidence type="ECO:0000313" key="1">
    <source>
        <dbReference type="EMBL" id="KAI3707399.1"/>
    </source>
</evidence>
<keyword evidence="2" id="KW-1185">Reference proteome</keyword>
<gene>
    <name evidence="1" type="ORF">L6452_25880</name>
</gene>
<dbReference type="EMBL" id="CM042054">
    <property type="protein sequence ID" value="KAI3707399.1"/>
    <property type="molecule type" value="Genomic_DNA"/>
</dbReference>
<evidence type="ECO:0000313" key="2">
    <source>
        <dbReference type="Proteomes" id="UP001055879"/>
    </source>
</evidence>
<sequence length="303" mass="33565">MEKAGDVDPFASLIIPNCQPTASQENKLQACPFARESEVFSGGLQLSSSPEEASEQTTGIIMLSLPESSDDYQTPPEQQFYSQNSSNDGQLPATKTAAVDREMESGGVGSGETMVVDDDFERQGQRVIDLSNESDNLGFSEKSPRLHLEDNDTLMIDGNDTHSVDGNDTHLVDEIDAENSVTEAREMELSSSPKENAHEVFVEMPPREKEASISPSTVNTTSNRGKRRLPLSVNGRDQNNGEKGDYCRHEAFRNALDRVLKMLVGEPKDDCHDEDIDFLKTAKRRGMTFPRPRWWPPEGGLQD</sequence>
<proteinExistence type="predicted"/>
<dbReference type="Proteomes" id="UP001055879">
    <property type="component" value="Linkage Group LG08"/>
</dbReference>
<reference evidence="2" key="1">
    <citation type="journal article" date="2022" name="Mol. Ecol. Resour.">
        <title>The genomes of chicory, endive, great burdock and yacon provide insights into Asteraceae palaeo-polyploidization history and plant inulin production.</title>
        <authorList>
            <person name="Fan W."/>
            <person name="Wang S."/>
            <person name="Wang H."/>
            <person name="Wang A."/>
            <person name="Jiang F."/>
            <person name="Liu H."/>
            <person name="Zhao H."/>
            <person name="Xu D."/>
            <person name="Zhang Y."/>
        </authorList>
    </citation>
    <scope>NUCLEOTIDE SEQUENCE [LARGE SCALE GENOMIC DNA]</scope>
    <source>
        <strain evidence="2">cv. Niubang</strain>
    </source>
</reference>
<protein>
    <submittedName>
        <fullName evidence="1">Uncharacterized protein</fullName>
    </submittedName>
</protein>
<organism evidence="1 2">
    <name type="scientific">Arctium lappa</name>
    <name type="common">Greater burdock</name>
    <name type="synonym">Lappa major</name>
    <dbReference type="NCBI Taxonomy" id="4217"/>
    <lineage>
        <taxon>Eukaryota</taxon>
        <taxon>Viridiplantae</taxon>
        <taxon>Streptophyta</taxon>
        <taxon>Embryophyta</taxon>
        <taxon>Tracheophyta</taxon>
        <taxon>Spermatophyta</taxon>
        <taxon>Magnoliopsida</taxon>
        <taxon>eudicotyledons</taxon>
        <taxon>Gunneridae</taxon>
        <taxon>Pentapetalae</taxon>
        <taxon>asterids</taxon>
        <taxon>campanulids</taxon>
        <taxon>Asterales</taxon>
        <taxon>Asteraceae</taxon>
        <taxon>Carduoideae</taxon>
        <taxon>Cardueae</taxon>
        <taxon>Arctiinae</taxon>
        <taxon>Arctium</taxon>
    </lineage>
</organism>
<comment type="caution">
    <text evidence="1">The sequence shown here is derived from an EMBL/GenBank/DDBJ whole genome shotgun (WGS) entry which is preliminary data.</text>
</comment>
<reference evidence="1 2" key="2">
    <citation type="journal article" date="2022" name="Mol. Ecol. Resour.">
        <title>The genomes of chicory, endive, great burdock and yacon provide insights into Asteraceae paleo-polyploidization history and plant inulin production.</title>
        <authorList>
            <person name="Fan W."/>
            <person name="Wang S."/>
            <person name="Wang H."/>
            <person name="Wang A."/>
            <person name="Jiang F."/>
            <person name="Liu H."/>
            <person name="Zhao H."/>
            <person name="Xu D."/>
            <person name="Zhang Y."/>
        </authorList>
    </citation>
    <scope>NUCLEOTIDE SEQUENCE [LARGE SCALE GENOMIC DNA]</scope>
    <source>
        <strain evidence="2">cv. Niubang</strain>
    </source>
</reference>